<dbReference type="AlphaFoldDB" id="A0A1V8SPJ0"/>
<name>A0A1V8SPJ0_9PEZI</name>
<dbReference type="Proteomes" id="UP000192596">
    <property type="component" value="Unassembled WGS sequence"/>
</dbReference>
<gene>
    <name evidence="1" type="ORF">B0A48_13509</name>
</gene>
<reference evidence="2" key="1">
    <citation type="submission" date="2017-03" db="EMBL/GenBank/DDBJ databases">
        <title>Genomes of endolithic fungi from Antarctica.</title>
        <authorList>
            <person name="Coleine C."/>
            <person name="Masonjones S."/>
            <person name="Stajich J.E."/>
        </authorList>
    </citation>
    <scope>NUCLEOTIDE SEQUENCE [LARGE SCALE GENOMIC DNA]</scope>
    <source>
        <strain evidence="2">CCFEE 5527</strain>
    </source>
</reference>
<comment type="caution">
    <text evidence="1">The sequence shown here is derived from an EMBL/GenBank/DDBJ whole genome shotgun (WGS) entry which is preliminary data.</text>
</comment>
<sequence>MSASSIVQVLRTPELLEQILLCLLDDLHPLREREDPRSVRTDYNASVLKHLLSLRRVNTTFNVLVASSLQLRRSLYLCPAVSRTRGWHCAGLTGATLDAPILNPVVQTTFPSYQFRFWHLSLEASGNKYCALMIITRDDIHQYCRRASSVKGKLLPKMQLSIPPMPGMEAVIWEERDETKDYVGRTTELEDCVIRPTDGKGLTVDELHDRVGEMFEKHKDVAAIKLTTL</sequence>
<proteinExistence type="predicted"/>
<keyword evidence="2" id="KW-1185">Reference proteome</keyword>
<protein>
    <submittedName>
        <fullName evidence="1">Uncharacterized protein</fullName>
    </submittedName>
</protein>
<evidence type="ECO:0000313" key="2">
    <source>
        <dbReference type="Proteomes" id="UP000192596"/>
    </source>
</evidence>
<organism evidence="1 2">
    <name type="scientific">Cryoendolithus antarcticus</name>
    <dbReference type="NCBI Taxonomy" id="1507870"/>
    <lineage>
        <taxon>Eukaryota</taxon>
        <taxon>Fungi</taxon>
        <taxon>Dikarya</taxon>
        <taxon>Ascomycota</taxon>
        <taxon>Pezizomycotina</taxon>
        <taxon>Dothideomycetes</taxon>
        <taxon>Dothideomycetidae</taxon>
        <taxon>Cladosporiales</taxon>
        <taxon>Cladosporiaceae</taxon>
        <taxon>Cryoendolithus</taxon>
    </lineage>
</organism>
<dbReference type="EMBL" id="NAJO01000033">
    <property type="protein sequence ID" value="OQO00822.1"/>
    <property type="molecule type" value="Genomic_DNA"/>
</dbReference>
<evidence type="ECO:0000313" key="1">
    <source>
        <dbReference type="EMBL" id="OQO00822.1"/>
    </source>
</evidence>
<dbReference type="InParanoid" id="A0A1V8SPJ0"/>
<accession>A0A1V8SPJ0</accession>
<dbReference type="OrthoDB" id="3885851at2759"/>